<dbReference type="Pfam" id="PF01823">
    <property type="entry name" value="MACPF"/>
    <property type="match status" value="1"/>
</dbReference>
<reference evidence="2" key="1">
    <citation type="submission" date="2021-03" db="EMBL/GenBank/DDBJ databases">
        <title>Evolutionary innovations through gain and loss of genes in the ectomycorrhizal Boletales.</title>
        <authorList>
            <person name="Wu G."/>
            <person name="Miyauchi S."/>
            <person name="Morin E."/>
            <person name="Yang Z.-L."/>
            <person name="Xu J."/>
            <person name="Martin F.M."/>
        </authorList>
    </citation>
    <scope>NUCLEOTIDE SEQUENCE</scope>
    <source>
        <strain evidence="2">BR01</strain>
    </source>
</reference>
<protein>
    <recommendedName>
        <fullName evidence="1">MACPF domain-containing protein</fullName>
    </recommendedName>
</protein>
<evidence type="ECO:0000313" key="3">
    <source>
        <dbReference type="Proteomes" id="UP000683000"/>
    </source>
</evidence>
<dbReference type="PROSITE" id="PS51412">
    <property type="entry name" value="MACPF_2"/>
    <property type="match status" value="1"/>
</dbReference>
<sequence>MDLPAVDRLGYALNLLDITPFDIGAVDNHVIYARRLLRIDFNNVRDILIDGVTYSVPRDVSVTADNQIVRGEYISYRDGREAASQFSADASFPLRYFAVSGTTSGAYAARKSFLESHQYAFFSYTEGSYGARLRDYAESLVEVPLIAGLEGIPIPFDGSNETTVKKYKDFFSGYGSHIIHNVNYGARYPLIVWASNETSAVNTMFNTNVKAKFNGIPSGGDFDSSVKAQAQYRTFEEYFQFLVTVSGGGDRSKLANTDATYADYQEWIKSIKENSPGLLSFQVIEVWTLMKLSSSIELRNYADPLYDAFMWIVGHPDVYKTAVSLDIQSDWSEFNLLSPSALIMPDPANPYPATNTVASDTRVQWGKEYSHIYEKKTLRFFVINDGSPIDFSISRGSYAGGGIVGKAIVTMDGHNYTNNRITDNKWNTQWFYKAPVSGTPVSRVANPVRASKPFYNWDEVLKDYLDEYETA</sequence>
<organism evidence="2 3">
    <name type="scientific">Boletus reticuloceps</name>
    <dbReference type="NCBI Taxonomy" id="495285"/>
    <lineage>
        <taxon>Eukaryota</taxon>
        <taxon>Fungi</taxon>
        <taxon>Dikarya</taxon>
        <taxon>Basidiomycota</taxon>
        <taxon>Agaricomycotina</taxon>
        <taxon>Agaricomycetes</taxon>
        <taxon>Agaricomycetidae</taxon>
        <taxon>Boletales</taxon>
        <taxon>Boletineae</taxon>
        <taxon>Boletaceae</taxon>
        <taxon>Boletoideae</taxon>
        <taxon>Boletus</taxon>
    </lineage>
</organism>
<dbReference type="Proteomes" id="UP000683000">
    <property type="component" value="Unassembled WGS sequence"/>
</dbReference>
<accession>A0A8I2YHU5</accession>
<evidence type="ECO:0000313" key="2">
    <source>
        <dbReference type="EMBL" id="KAG6372424.1"/>
    </source>
</evidence>
<dbReference type="EMBL" id="JAGFBS010000027">
    <property type="protein sequence ID" value="KAG6372424.1"/>
    <property type="molecule type" value="Genomic_DNA"/>
</dbReference>
<dbReference type="OrthoDB" id="4250793at2759"/>
<dbReference type="AlphaFoldDB" id="A0A8I2YHU5"/>
<evidence type="ECO:0000259" key="1">
    <source>
        <dbReference type="PROSITE" id="PS51412"/>
    </source>
</evidence>
<gene>
    <name evidence="2" type="ORF">JVT61DRAFT_7519</name>
</gene>
<comment type="caution">
    <text evidence="2">The sequence shown here is derived from an EMBL/GenBank/DDBJ whole genome shotgun (WGS) entry which is preliminary data.</text>
</comment>
<keyword evidence="3" id="KW-1185">Reference proteome</keyword>
<name>A0A8I2YHU5_9AGAM</name>
<dbReference type="InterPro" id="IPR020864">
    <property type="entry name" value="MACPF"/>
</dbReference>
<proteinExistence type="predicted"/>
<feature type="domain" description="MACPF" evidence="1">
    <location>
        <begin position="1"/>
        <end position="320"/>
    </location>
</feature>